<keyword evidence="2" id="KW-1185">Reference proteome</keyword>
<name>A0A1W0VXW9_SORBI</name>
<proteinExistence type="predicted"/>
<organism evidence="1 2">
    <name type="scientific">Sorghum bicolor</name>
    <name type="common">Sorghum</name>
    <name type="synonym">Sorghum vulgare</name>
    <dbReference type="NCBI Taxonomy" id="4558"/>
    <lineage>
        <taxon>Eukaryota</taxon>
        <taxon>Viridiplantae</taxon>
        <taxon>Streptophyta</taxon>
        <taxon>Embryophyta</taxon>
        <taxon>Tracheophyta</taxon>
        <taxon>Spermatophyta</taxon>
        <taxon>Magnoliopsida</taxon>
        <taxon>Liliopsida</taxon>
        <taxon>Poales</taxon>
        <taxon>Poaceae</taxon>
        <taxon>PACMAD clade</taxon>
        <taxon>Panicoideae</taxon>
        <taxon>Andropogonodae</taxon>
        <taxon>Andropogoneae</taxon>
        <taxon>Sorghinae</taxon>
        <taxon>Sorghum</taxon>
    </lineage>
</organism>
<reference evidence="1 2" key="1">
    <citation type="journal article" date="2009" name="Nature">
        <title>The Sorghum bicolor genome and the diversification of grasses.</title>
        <authorList>
            <person name="Paterson A.H."/>
            <person name="Bowers J.E."/>
            <person name="Bruggmann R."/>
            <person name="Dubchak I."/>
            <person name="Grimwood J."/>
            <person name="Gundlach H."/>
            <person name="Haberer G."/>
            <person name="Hellsten U."/>
            <person name="Mitros T."/>
            <person name="Poliakov A."/>
            <person name="Schmutz J."/>
            <person name="Spannagl M."/>
            <person name="Tang H."/>
            <person name="Wang X."/>
            <person name="Wicker T."/>
            <person name="Bharti A.K."/>
            <person name="Chapman J."/>
            <person name="Feltus F.A."/>
            <person name="Gowik U."/>
            <person name="Grigoriev I.V."/>
            <person name="Lyons E."/>
            <person name="Maher C.A."/>
            <person name="Martis M."/>
            <person name="Narechania A."/>
            <person name="Otillar R.P."/>
            <person name="Penning B.W."/>
            <person name="Salamov A.A."/>
            <person name="Wang Y."/>
            <person name="Zhang L."/>
            <person name="Carpita N.C."/>
            <person name="Freeling M."/>
            <person name="Gingle A.R."/>
            <person name="Hash C.T."/>
            <person name="Keller B."/>
            <person name="Klein P."/>
            <person name="Kresovich S."/>
            <person name="McCann M.C."/>
            <person name="Ming R."/>
            <person name="Peterson D.G."/>
            <person name="Mehboob-ur-Rahman"/>
            <person name="Ware D."/>
            <person name="Westhoff P."/>
            <person name="Mayer K.F."/>
            <person name="Messing J."/>
            <person name="Rokhsar D.S."/>
        </authorList>
    </citation>
    <scope>NUCLEOTIDE SEQUENCE [LARGE SCALE GENOMIC DNA]</scope>
    <source>
        <strain evidence="2">cv. BTx623</strain>
    </source>
</reference>
<accession>A0A1W0VXW9</accession>
<evidence type="ECO:0000313" key="2">
    <source>
        <dbReference type="Proteomes" id="UP000000768"/>
    </source>
</evidence>
<sequence length="77" mass="8838">MFGCMYRLSLARNRWRAPPWSVKLLLHLTLAGEQGKTLAHHERLAGEEHSIHTRSAQHGRIAADLPWRSTRSARVGW</sequence>
<gene>
    <name evidence="1" type="ORF">SORBI_3003G184633</name>
</gene>
<dbReference type="Proteomes" id="UP000000768">
    <property type="component" value="Chromosome 3"/>
</dbReference>
<dbReference type="InParanoid" id="A0A1W0VXW9"/>
<evidence type="ECO:0000313" key="1">
    <source>
        <dbReference type="EMBL" id="OQU86988.1"/>
    </source>
</evidence>
<dbReference type="Gramene" id="OQU86988">
    <property type="protein sequence ID" value="OQU86988"/>
    <property type="gene ID" value="SORBI_3003G184633"/>
</dbReference>
<dbReference type="EMBL" id="CM000762">
    <property type="protein sequence ID" value="OQU86988.1"/>
    <property type="molecule type" value="Genomic_DNA"/>
</dbReference>
<dbReference type="AlphaFoldDB" id="A0A1W0VXW9"/>
<reference evidence="2" key="2">
    <citation type="journal article" date="2018" name="Plant J.">
        <title>The Sorghum bicolor reference genome: improved assembly, gene annotations, a transcriptome atlas, and signatures of genome organization.</title>
        <authorList>
            <person name="McCormick R.F."/>
            <person name="Truong S.K."/>
            <person name="Sreedasyam A."/>
            <person name="Jenkins J."/>
            <person name="Shu S."/>
            <person name="Sims D."/>
            <person name="Kennedy M."/>
            <person name="Amirebrahimi M."/>
            <person name="Weers B.D."/>
            <person name="McKinley B."/>
            <person name="Mattison A."/>
            <person name="Morishige D.T."/>
            <person name="Grimwood J."/>
            <person name="Schmutz J."/>
            <person name="Mullet J.E."/>
        </authorList>
    </citation>
    <scope>NUCLEOTIDE SEQUENCE [LARGE SCALE GENOMIC DNA]</scope>
    <source>
        <strain evidence="2">cv. BTx623</strain>
    </source>
</reference>
<protein>
    <submittedName>
        <fullName evidence="1">Uncharacterized protein</fullName>
    </submittedName>
</protein>